<dbReference type="PANTHER" id="PTHR38117:SF1">
    <property type="entry name" value="DUF3074 DOMAIN-CONTAINING PROTEIN"/>
    <property type="match status" value="1"/>
</dbReference>
<sequence length="248" mass="26871">MSPPLGSNGPNHDIRRLDVFLPVHAENQPHNHRHQTHPPPPGTHTTSQHVPPPPFTVTTRVPLPASVPPSVFLAALRAYTPLITANAHLVSFTRTPIDLAAIVSDPFFRTDDGAAHLQAFLIHQRIPILGPFTSDVAVPCVFQSFDAGTRCRADASAGVTVRSSYEVRPRRGQAEAGDEWVPPGPRDGEWEVVEVADVECGVLVRPFVRRSLAGSHLELLTKLVADVAEEYHGRKEGQVPGVAPGRPV</sequence>
<dbReference type="EMBL" id="JAUKUD010000004">
    <property type="protein sequence ID" value="KAK0746846.1"/>
    <property type="molecule type" value="Genomic_DNA"/>
</dbReference>
<reference evidence="3" key="1">
    <citation type="submission" date="2023-06" db="EMBL/GenBank/DDBJ databases">
        <title>Genome-scale phylogeny and comparative genomics of the fungal order Sordariales.</title>
        <authorList>
            <consortium name="Lawrence Berkeley National Laboratory"/>
            <person name="Hensen N."/>
            <person name="Bonometti L."/>
            <person name="Westerberg I."/>
            <person name="Brannstrom I.O."/>
            <person name="Guillou S."/>
            <person name="Cros-Aarteil S."/>
            <person name="Calhoun S."/>
            <person name="Haridas S."/>
            <person name="Kuo A."/>
            <person name="Mondo S."/>
            <person name="Pangilinan J."/>
            <person name="Riley R."/>
            <person name="LaButti K."/>
            <person name="Andreopoulos B."/>
            <person name="Lipzen A."/>
            <person name="Chen C."/>
            <person name="Yanf M."/>
            <person name="Daum C."/>
            <person name="Ng V."/>
            <person name="Clum A."/>
            <person name="Steindorff A."/>
            <person name="Ohm R."/>
            <person name="Martin F."/>
            <person name="Silar P."/>
            <person name="Natvig D."/>
            <person name="Lalanne C."/>
            <person name="Gautier V."/>
            <person name="Ament-velasquez S.L."/>
            <person name="Kruys A."/>
            <person name="Hutchinson M.I."/>
            <person name="Powell A.J."/>
            <person name="Barry K."/>
            <person name="Miller A.N."/>
            <person name="Grigoriev I.V."/>
            <person name="Debuchy R."/>
            <person name="Gladieux P."/>
            <person name="Thoren M.H."/>
            <person name="Johannesson H."/>
        </authorList>
    </citation>
    <scope>NUCLEOTIDE SEQUENCE</scope>
    <source>
        <strain evidence="3">SMH3187-1</strain>
    </source>
</reference>
<comment type="caution">
    <text evidence="3">The sequence shown here is derived from an EMBL/GenBank/DDBJ whole genome shotgun (WGS) entry which is preliminary data.</text>
</comment>
<feature type="region of interest" description="Disordered" evidence="1">
    <location>
        <begin position="28"/>
        <end position="55"/>
    </location>
</feature>
<dbReference type="Proteomes" id="UP001172155">
    <property type="component" value="Unassembled WGS sequence"/>
</dbReference>
<dbReference type="PANTHER" id="PTHR38117">
    <property type="entry name" value="NACHT AND WD40 DOMAIN PROTEIN"/>
    <property type="match status" value="1"/>
</dbReference>
<evidence type="ECO:0000313" key="4">
    <source>
        <dbReference type="Proteomes" id="UP001172155"/>
    </source>
</evidence>
<evidence type="ECO:0000313" key="3">
    <source>
        <dbReference type="EMBL" id="KAK0746846.1"/>
    </source>
</evidence>
<protein>
    <recommendedName>
        <fullName evidence="2">DUF7053 domain-containing protein</fullName>
    </recommendedName>
</protein>
<gene>
    <name evidence="3" type="ORF">B0T18DRAFT_429733</name>
</gene>
<dbReference type="InterPro" id="IPR055481">
    <property type="entry name" value="DUF7053"/>
</dbReference>
<name>A0AA40EWK9_9PEZI</name>
<keyword evidence="4" id="KW-1185">Reference proteome</keyword>
<evidence type="ECO:0000259" key="2">
    <source>
        <dbReference type="Pfam" id="PF23155"/>
    </source>
</evidence>
<dbReference type="AlphaFoldDB" id="A0AA40EWK9"/>
<evidence type="ECO:0000256" key="1">
    <source>
        <dbReference type="SAM" id="MobiDB-lite"/>
    </source>
</evidence>
<proteinExistence type="predicted"/>
<dbReference type="Pfam" id="PF23155">
    <property type="entry name" value="DUF7053"/>
    <property type="match status" value="1"/>
</dbReference>
<feature type="domain" description="DUF7053" evidence="2">
    <location>
        <begin position="56"/>
        <end position="227"/>
    </location>
</feature>
<accession>A0AA40EWK9</accession>
<organism evidence="3 4">
    <name type="scientific">Schizothecium vesticola</name>
    <dbReference type="NCBI Taxonomy" id="314040"/>
    <lineage>
        <taxon>Eukaryota</taxon>
        <taxon>Fungi</taxon>
        <taxon>Dikarya</taxon>
        <taxon>Ascomycota</taxon>
        <taxon>Pezizomycotina</taxon>
        <taxon>Sordariomycetes</taxon>
        <taxon>Sordariomycetidae</taxon>
        <taxon>Sordariales</taxon>
        <taxon>Schizotheciaceae</taxon>
        <taxon>Schizothecium</taxon>
    </lineage>
</organism>